<proteinExistence type="predicted"/>
<reference evidence="4" key="2">
    <citation type="journal article" date="2021" name="PeerJ">
        <title>Extensive microbial diversity within the chicken gut microbiome revealed by metagenomics and culture.</title>
        <authorList>
            <person name="Gilroy R."/>
            <person name="Ravi A."/>
            <person name="Getino M."/>
            <person name="Pursley I."/>
            <person name="Horton D.L."/>
            <person name="Alikhan N.F."/>
            <person name="Baker D."/>
            <person name="Gharbi K."/>
            <person name="Hall N."/>
            <person name="Watson M."/>
            <person name="Adriaenssens E.M."/>
            <person name="Foster-Nyarko E."/>
            <person name="Jarju S."/>
            <person name="Secka A."/>
            <person name="Antonio M."/>
            <person name="Oren A."/>
            <person name="Chaudhuri R.R."/>
            <person name="La Ragione R."/>
            <person name="Hildebrand F."/>
            <person name="Pallen M.J."/>
        </authorList>
    </citation>
    <scope>NUCLEOTIDE SEQUENCE</scope>
    <source>
        <strain evidence="4">6276</strain>
    </source>
</reference>
<reference evidence="4" key="1">
    <citation type="submission" date="2020-10" db="EMBL/GenBank/DDBJ databases">
        <authorList>
            <person name="Gilroy R."/>
        </authorList>
    </citation>
    <scope>NUCLEOTIDE SEQUENCE</scope>
    <source>
        <strain evidence="4">6276</strain>
    </source>
</reference>
<organism evidence="4 5">
    <name type="scientific">Candidatus Scatousia excrementigallinarum</name>
    <dbReference type="NCBI Taxonomy" id="2840935"/>
    <lineage>
        <taxon>Bacteria</taxon>
        <taxon>Candidatus Scatousia</taxon>
    </lineage>
</organism>
<dbReference type="Gene3D" id="3.40.640.10">
    <property type="entry name" value="Type I PLP-dependent aspartate aminotransferase-like (Major domain)"/>
    <property type="match status" value="1"/>
</dbReference>
<sequence>MSIVKILRKTCRKTLFTTPSHGQKFFIFNKLRNFYKYDISETDCYNPQRALQKAEESAKNIYGTQSTSFLTNGSTSGIIAAVLTCVKKDEKVLIWRNAHPCHENAVKLAGAIPVFYDIPISKDWGVPMACDISDIENYLKKENIRALIVTSPSYEGIVSDIKELKNICNRYGTYLIVDEAHGALYPFSYNLPQSAVKIADFTIHSLHKTAGGLNPTALLHSTCELEVSKALQIINTTSPSYPLLASIEANINFLNSTRGRKKIETLIENIKTLKQNCTNCDFYGDDITKILVKHKDYTGYELSEYLYEKENIEDEKTNEKSTMLLCGIGTREKDLKRLENALKKCNKL</sequence>
<evidence type="ECO:0000256" key="2">
    <source>
        <dbReference type="ARBA" id="ARBA00022898"/>
    </source>
</evidence>
<dbReference type="PANTHER" id="PTHR43277:SF4">
    <property type="entry name" value="ARGININE DECARBOXYLASE"/>
    <property type="match status" value="1"/>
</dbReference>
<dbReference type="InterPro" id="IPR000310">
    <property type="entry name" value="Orn/Lys/Arg_deCO2ase_major_dom"/>
</dbReference>
<gene>
    <name evidence="4" type="ORF">IAC10_13975</name>
</gene>
<comment type="caution">
    <text evidence="4">The sequence shown here is derived from an EMBL/GenBank/DDBJ whole genome shotgun (WGS) entry which is preliminary data.</text>
</comment>
<name>A0A9D1F1X4_9BACT</name>
<feature type="domain" description="Orn/Lys/Arg decarboxylases family 1 pyridoxal-P attachment site" evidence="3">
    <location>
        <begin position="43"/>
        <end position="281"/>
    </location>
</feature>
<dbReference type="InterPro" id="IPR015421">
    <property type="entry name" value="PyrdxlP-dep_Trfase_major"/>
</dbReference>
<keyword evidence="2" id="KW-0663">Pyridoxal phosphate</keyword>
<dbReference type="Proteomes" id="UP000823928">
    <property type="component" value="Unassembled WGS sequence"/>
</dbReference>
<keyword evidence="4" id="KW-0808">Transferase</keyword>
<dbReference type="InterPro" id="IPR015424">
    <property type="entry name" value="PyrdxlP-dep_Trfase"/>
</dbReference>
<dbReference type="InterPro" id="IPR052357">
    <property type="entry name" value="Orn_Lys_Arg_decarboxylase-I"/>
</dbReference>
<dbReference type="GO" id="GO:0008483">
    <property type="term" value="F:transaminase activity"/>
    <property type="evidence" value="ECO:0007669"/>
    <property type="project" value="UniProtKB-KW"/>
</dbReference>
<evidence type="ECO:0000313" key="5">
    <source>
        <dbReference type="Proteomes" id="UP000823928"/>
    </source>
</evidence>
<keyword evidence="4" id="KW-0032">Aminotransferase</keyword>
<dbReference type="PANTHER" id="PTHR43277">
    <property type="entry name" value="ARGININE DECARBOXYLASE"/>
    <property type="match status" value="1"/>
</dbReference>
<dbReference type="EMBL" id="DVIU01000284">
    <property type="protein sequence ID" value="HIS37709.1"/>
    <property type="molecule type" value="Genomic_DNA"/>
</dbReference>
<dbReference type="Pfam" id="PF01276">
    <property type="entry name" value="OKR_DC_1"/>
    <property type="match status" value="1"/>
</dbReference>
<protein>
    <submittedName>
        <fullName evidence="4">Aminotransferase class I/II-fold pyridoxal phosphate-dependent enzyme</fullName>
    </submittedName>
</protein>
<dbReference type="SUPFAM" id="SSF53383">
    <property type="entry name" value="PLP-dependent transferases"/>
    <property type="match status" value="1"/>
</dbReference>
<accession>A0A9D1F1X4</accession>
<evidence type="ECO:0000313" key="4">
    <source>
        <dbReference type="EMBL" id="HIS37709.1"/>
    </source>
</evidence>
<dbReference type="AlphaFoldDB" id="A0A9D1F1X4"/>
<evidence type="ECO:0000256" key="1">
    <source>
        <dbReference type="ARBA" id="ARBA00001933"/>
    </source>
</evidence>
<comment type="cofactor">
    <cofactor evidence="1">
        <name>pyridoxal 5'-phosphate</name>
        <dbReference type="ChEBI" id="CHEBI:597326"/>
    </cofactor>
</comment>
<evidence type="ECO:0000259" key="3">
    <source>
        <dbReference type="Pfam" id="PF01276"/>
    </source>
</evidence>